<gene>
    <name evidence="1" type="primary">ORF76884</name>
</gene>
<dbReference type="EMBL" id="HACG01024223">
    <property type="protein sequence ID" value="CEK71088.1"/>
    <property type="molecule type" value="Transcribed_RNA"/>
</dbReference>
<reference evidence="1" key="1">
    <citation type="submission" date="2014-12" db="EMBL/GenBank/DDBJ databases">
        <title>Insight into the proteome of Arion vulgaris.</title>
        <authorList>
            <person name="Aradska J."/>
            <person name="Bulat T."/>
            <person name="Smidak R."/>
            <person name="Sarate P."/>
            <person name="Gangsoo J."/>
            <person name="Sialana F."/>
            <person name="Bilban M."/>
            <person name="Lubec G."/>
        </authorList>
    </citation>
    <scope>NUCLEOTIDE SEQUENCE</scope>
    <source>
        <tissue evidence="1">Skin</tissue>
    </source>
</reference>
<organism evidence="1">
    <name type="scientific">Arion vulgaris</name>
    <dbReference type="NCBI Taxonomy" id="1028688"/>
    <lineage>
        <taxon>Eukaryota</taxon>
        <taxon>Metazoa</taxon>
        <taxon>Spiralia</taxon>
        <taxon>Lophotrochozoa</taxon>
        <taxon>Mollusca</taxon>
        <taxon>Gastropoda</taxon>
        <taxon>Heterobranchia</taxon>
        <taxon>Euthyneura</taxon>
        <taxon>Panpulmonata</taxon>
        <taxon>Eupulmonata</taxon>
        <taxon>Stylommatophora</taxon>
        <taxon>Helicina</taxon>
        <taxon>Arionoidea</taxon>
        <taxon>Arionidae</taxon>
        <taxon>Arion</taxon>
    </lineage>
</organism>
<feature type="non-terminal residue" evidence="1">
    <location>
        <position position="1"/>
    </location>
</feature>
<accession>A0A0B6ZRA0</accession>
<sequence length="51" mass="5819">GKFYSLLVSSQCKYEFCHVSIDVDDSSKMCGEHKVDMQVSTCNKNEHPYIS</sequence>
<proteinExistence type="predicted"/>
<protein>
    <submittedName>
        <fullName evidence="1">Uncharacterized protein</fullName>
    </submittedName>
</protein>
<dbReference type="AlphaFoldDB" id="A0A0B6ZRA0"/>
<name>A0A0B6ZRA0_9EUPU</name>
<evidence type="ECO:0000313" key="1">
    <source>
        <dbReference type="EMBL" id="CEK71088.1"/>
    </source>
</evidence>